<reference evidence="1" key="1">
    <citation type="submission" date="2019-10" db="EMBL/GenBank/DDBJ databases">
        <authorList>
            <person name="Soares A.E.R."/>
            <person name="Aleixo A."/>
            <person name="Schneider P."/>
            <person name="Miyaki C.Y."/>
            <person name="Schneider M.P."/>
            <person name="Mello C."/>
            <person name="Vasconcelos A.T.R."/>
        </authorList>
    </citation>
    <scope>NUCLEOTIDE SEQUENCE</scope>
    <source>
        <tissue evidence="1">Muscle</tissue>
    </source>
</reference>
<proteinExistence type="predicted"/>
<protein>
    <submittedName>
        <fullName evidence="1">Uncharacterized protein</fullName>
    </submittedName>
</protein>
<comment type="caution">
    <text evidence="1">The sequence shown here is derived from an EMBL/GenBank/DDBJ whole genome shotgun (WGS) entry which is preliminary data.</text>
</comment>
<organism evidence="1 2">
    <name type="scientific">Willisornis vidua</name>
    <name type="common">Xingu scale-backed antbird</name>
    <dbReference type="NCBI Taxonomy" id="1566151"/>
    <lineage>
        <taxon>Eukaryota</taxon>
        <taxon>Metazoa</taxon>
        <taxon>Chordata</taxon>
        <taxon>Craniata</taxon>
        <taxon>Vertebrata</taxon>
        <taxon>Euteleostomi</taxon>
        <taxon>Archelosauria</taxon>
        <taxon>Archosauria</taxon>
        <taxon>Dinosauria</taxon>
        <taxon>Saurischia</taxon>
        <taxon>Theropoda</taxon>
        <taxon>Coelurosauria</taxon>
        <taxon>Aves</taxon>
        <taxon>Neognathae</taxon>
        <taxon>Neoaves</taxon>
        <taxon>Telluraves</taxon>
        <taxon>Australaves</taxon>
        <taxon>Passeriformes</taxon>
        <taxon>Thamnophilidae</taxon>
        <taxon>Willisornis</taxon>
    </lineage>
</organism>
<dbReference type="EMBL" id="WHWB01034559">
    <property type="protein sequence ID" value="KAJ7408182.1"/>
    <property type="molecule type" value="Genomic_DNA"/>
</dbReference>
<gene>
    <name evidence="1" type="ORF">WISP_122323</name>
</gene>
<name>A0ABQ9CS80_9PASS</name>
<accession>A0ABQ9CS80</accession>
<sequence length="108" mass="12030">MENGFYGQLITANEVFSATAFSTREEFFLYRSVGFLPSEATSGILCPVLGSLVQERHGAPGPGPAERHKEFHIMQIAGDDVKLTENPQVMKPGHSYETEIRMADEQRK</sequence>
<keyword evidence="2" id="KW-1185">Reference proteome</keyword>
<evidence type="ECO:0000313" key="1">
    <source>
        <dbReference type="EMBL" id="KAJ7408182.1"/>
    </source>
</evidence>
<dbReference type="Proteomes" id="UP001145742">
    <property type="component" value="Unassembled WGS sequence"/>
</dbReference>
<evidence type="ECO:0000313" key="2">
    <source>
        <dbReference type="Proteomes" id="UP001145742"/>
    </source>
</evidence>